<feature type="domain" description="Carbohydrate kinase PfkB" evidence="4">
    <location>
        <begin position="47"/>
        <end position="329"/>
    </location>
</feature>
<dbReference type="Gene3D" id="3.40.1190.20">
    <property type="match status" value="1"/>
</dbReference>
<sequence length="342" mass="36409">MAAYDVVGIGNALVDIITDIEDNFLNENALPKGSMNLVELDQSNALYDKVGAAREVSGGSCGNTMAGLAALGGKGAYIGKVRDDQFGEIFRHDIRSIGVDFDSSPSTDGEATGKCLVLVSPDAERTMCTYLGAANRLTPEDVDPAVIQAGKIVYMEGYLFDREEAKQAFVKAAEAAHAKDRLQVHAAESAHIGHTKVSLSLSDSFCVDRHRDSFRHLVANHIDILFANEDELLSLYEVTDFDAAIAQVRKDCHLAAVTRGSQGSVIVTPEELITIPAATVEKVIDTTGAGDQYAAGVLYGLTQGLPLETCGRIGSMMGAEVISHYGARVEADVKAMLADIVN</sequence>
<keyword evidence="6" id="KW-1185">Reference proteome</keyword>
<gene>
    <name evidence="5" type="ORF">DFP90_103254</name>
</gene>
<evidence type="ECO:0000313" key="6">
    <source>
        <dbReference type="Proteomes" id="UP000256845"/>
    </source>
</evidence>
<dbReference type="SUPFAM" id="SSF53613">
    <property type="entry name" value="Ribokinase-like"/>
    <property type="match status" value="1"/>
</dbReference>
<dbReference type="InterPro" id="IPR002173">
    <property type="entry name" value="Carboh/pur_kinase_PfkB_CS"/>
</dbReference>
<dbReference type="InterPro" id="IPR011611">
    <property type="entry name" value="PfkB_dom"/>
</dbReference>
<dbReference type="InterPro" id="IPR029056">
    <property type="entry name" value="Ribokinase-like"/>
</dbReference>
<evidence type="ECO:0000256" key="2">
    <source>
        <dbReference type="ARBA" id="ARBA00022679"/>
    </source>
</evidence>
<dbReference type="AlphaFoldDB" id="A0A3D9HPL5"/>
<evidence type="ECO:0000313" key="5">
    <source>
        <dbReference type="EMBL" id="RED51453.1"/>
    </source>
</evidence>
<organism evidence="5 6">
    <name type="scientific">Aestuariispira insulae</name>
    <dbReference type="NCBI Taxonomy" id="1461337"/>
    <lineage>
        <taxon>Bacteria</taxon>
        <taxon>Pseudomonadati</taxon>
        <taxon>Pseudomonadota</taxon>
        <taxon>Alphaproteobacteria</taxon>
        <taxon>Rhodospirillales</taxon>
        <taxon>Kiloniellaceae</taxon>
        <taxon>Aestuariispira</taxon>
    </lineage>
</organism>
<name>A0A3D9HPL5_9PROT</name>
<comment type="similarity">
    <text evidence="1">Belongs to the carbohydrate kinase PfkB family.</text>
</comment>
<keyword evidence="2" id="KW-0808">Transferase</keyword>
<dbReference type="RefSeq" id="WP_115936341.1">
    <property type="nucleotide sequence ID" value="NZ_QRDW01000003.1"/>
</dbReference>
<evidence type="ECO:0000259" key="4">
    <source>
        <dbReference type="Pfam" id="PF00294"/>
    </source>
</evidence>
<dbReference type="OrthoDB" id="9813569at2"/>
<dbReference type="Proteomes" id="UP000256845">
    <property type="component" value="Unassembled WGS sequence"/>
</dbReference>
<dbReference type="GO" id="GO:0016301">
    <property type="term" value="F:kinase activity"/>
    <property type="evidence" value="ECO:0007669"/>
    <property type="project" value="UniProtKB-KW"/>
</dbReference>
<dbReference type="PROSITE" id="PS00584">
    <property type="entry name" value="PFKB_KINASES_2"/>
    <property type="match status" value="1"/>
</dbReference>
<dbReference type="PANTHER" id="PTHR43320">
    <property type="entry name" value="SUGAR KINASE"/>
    <property type="match status" value="1"/>
</dbReference>
<keyword evidence="3 5" id="KW-0418">Kinase</keyword>
<dbReference type="EMBL" id="QRDW01000003">
    <property type="protein sequence ID" value="RED51453.1"/>
    <property type="molecule type" value="Genomic_DNA"/>
</dbReference>
<reference evidence="5 6" key="1">
    <citation type="submission" date="2018-07" db="EMBL/GenBank/DDBJ databases">
        <title>Genomic Encyclopedia of Type Strains, Phase III (KMG-III): the genomes of soil and plant-associated and newly described type strains.</title>
        <authorList>
            <person name="Whitman W."/>
        </authorList>
    </citation>
    <scope>NUCLEOTIDE SEQUENCE [LARGE SCALE GENOMIC DNA]</scope>
    <source>
        <strain evidence="5 6">CECT 8488</strain>
    </source>
</reference>
<comment type="caution">
    <text evidence="5">The sequence shown here is derived from an EMBL/GenBank/DDBJ whole genome shotgun (WGS) entry which is preliminary data.</text>
</comment>
<evidence type="ECO:0000256" key="1">
    <source>
        <dbReference type="ARBA" id="ARBA00010688"/>
    </source>
</evidence>
<dbReference type="InterPro" id="IPR052700">
    <property type="entry name" value="Carb_kinase_PfkB-like"/>
</dbReference>
<dbReference type="PANTHER" id="PTHR43320:SF3">
    <property type="entry name" value="CARBOHYDRATE KINASE PFKB DOMAIN-CONTAINING PROTEIN"/>
    <property type="match status" value="1"/>
</dbReference>
<protein>
    <submittedName>
        <fullName evidence="5">Sugar/nucleoside kinase (Ribokinase family)</fullName>
    </submittedName>
</protein>
<dbReference type="Pfam" id="PF00294">
    <property type="entry name" value="PfkB"/>
    <property type="match status" value="1"/>
</dbReference>
<accession>A0A3D9HPL5</accession>
<proteinExistence type="inferred from homology"/>
<evidence type="ECO:0000256" key="3">
    <source>
        <dbReference type="ARBA" id="ARBA00022777"/>
    </source>
</evidence>
<dbReference type="CDD" id="cd01168">
    <property type="entry name" value="adenosine_kinase"/>
    <property type="match status" value="1"/>
</dbReference>